<gene>
    <name evidence="1" type="ORF">B0T17DRAFT_376175</name>
</gene>
<reference evidence="1" key="1">
    <citation type="submission" date="2023-06" db="EMBL/GenBank/DDBJ databases">
        <title>Genome-scale phylogeny and comparative genomics of the fungal order Sordariales.</title>
        <authorList>
            <consortium name="Lawrence Berkeley National Laboratory"/>
            <person name="Hensen N."/>
            <person name="Bonometti L."/>
            <person name="Westerberg I."/>
            <person name="Brannstrom I.O."/>
            <person name="Guillou S."/>
            <person name="Cros-Aarteil S."/>
            <person name="Calhoun S."/>
            <person name="Haridas S."/>
            <person name="Kuo A."/>
            <person name="Mondo S."/>
            <person name="Pangilinan J."/>
            <person name="Riley R."/>
            <person name="LaButti K."/>
            <person name="Andreopoulos B."/>
            <person name="Lipzen A."/>
            <person name="Chen C."/>
            <person name="Yanf M."/>
            <person name="Daum C."/>
            <person name="Ng V."/>
            <person name="Clum A."/>
            <person name="Steindorff A."/>
            <person name="Ohm R."/>
            <person name="Martin F."/>
            <person name="Silar P."/>
            <person name="Natvig D."/>
            <person name="Lalanne C."/>
            <person name="Gautier V."/>
            <person name="Ament-velasquez S.L."/>
            <person name="Kruys A."/>
            <person name="Hutchinson M.I."/>
            <person name="Powell A.J."/>
            <person name="Barry K."/>
            <person name="Miller A.N."/>
            <person name="Grigoriev I.V."/>
            <person name="Debuchy R."/>
            <person name="Gladieux P."/>
            <person name="Thoren M.H."/>
            <person name="Johannesson H."/>
        </authorList>
    </citation>
    <scope>NUCLEOTIDE SEQUENCE</scope>
    <source>
        <strain evidence="1">SMH3391-2</strain>
    </source>
</reference>
<name>A0AA39WGP0_9PEZI</name>
<dbReference type="Proteomes" id="UP001174934">
    <property type="component" value="Unassembled WGS sequence"/>
</dbReference>
<protein>
    <submittedName>
        <fullName evidence="1">Uncharacterized protein</fullName>
    </submittedName>
</protein>
<accession>A0AA39WGP0</accession>
<dbReference type="EMBL" id="JAULSR010000007">
    <property type="protein sequence ID" value="KAK0615047.1"/>
    <property type="molecule type" value="Genomic_DNA"/>
</dbReference>
<comment type="caution">
    <text evidence="1">The sequence shown here is derived from an EMBL/GenBank/DDBJ whole genome shotgun (WGS) entry which is preliminary data.</text>
</comment>
<keyword evidence="2" id="KW-1185">Reference proteome</keyword>
<organism evidence="1 2">
    <name type="scientific">Bombardia bombarda</name>
    <dbReference type="NCBI Taxonomy" id="252184"/>
    <lineage>
        <taxon>Eukaryota</taxon>
        <taxon>Fungi</taxon>
        <taxon>Dikarya</taxon>
        <taxon>Ascomycota</taxon>
        <taxon>Pezizomycotina</taxon>
        <taxon>Sordariomycetes</taxon>
        <taxon>Sordariomycetidae</taxon>
        <taxon>Sordariales</taxon>
        <taxon>Lasiosphaeriaceae</taxon>
        <taxon>Bombardia</taxon>
    </lineage>
</organism>
<sequence length="121" mass="12717">MSAVGGAKWRHVIKAGIRRVLVIMASLLIFKCNQEVFGVIDKSSQSLGRVLANVAVAVAVAVAGAGQTHNSRSPHGGMTSEHCRASVWGMGYEAWGAALSLYSPGWGLWGWLRAHGSLSGS</sequence>
<evidence type="ECO:0000313" key="2">
    <source>
        <dbReference type="Proteomes" id="UP001174934"/>
    </source>
</evidence>
<dbReference type="AlphaFoldDB" id="A0AA39WGP0"/>
<evidence type="ECO:0000313" key="1">
    <source>
        <dbReference type="EMBL" id="KAK0615047.1"/>
    </source>
</evidence>
<proteinExistence type="predicted"/>